<comment type="caution">
    <text evidence="3">The sequence shown here is derived from an EMBL/GenBank/DDBJ whole genome shotgun (WGS) entry which is preliminary data.</text>
</comment>
<keyword evidence="2" id="KW-0472">Membrane</keyword>
<dbReference type="AlphaFoldDB" id="A0A1Q9EM83"/>
<dbReference type="SUPFAM" id="SSF52047">
    <property type="entry name" value="RNI-like"/>
    <property type="match status" value="1"/>
</dbReference>
<name>A0A1Q9EM83_SYMMI</name>
<evidence type="ECO:0000313" key="4">
    <source>
        <dbReference type="Proteomes" id="UP000186817"/>
    </source>
</evidence>
<proteinExistence type="predicted"/>
<accession>A0A1Q9EM83</accession>
<sequence>MGGFATSSSACDEGRQRLGRELLPRLRNEKTELNDSGTKDATYWDQQFSGLALELERGIKNASTRAIEAMQSDKATPVRWVTEENCSLLPGHPLSSFSGTFPEPAMETRSEYEGCLSVRDGQLSICMQSRQMDDNKIHKWCSWMEESLPDFIEANRLPRTNGFLQCREVNFANNSLGDRGGLALLRVLYNNQLAVRILKLFKNQLGRAFASSMMDWLRNTPVPAQELHLSHNFIPREGAVDILKAVAHNEVYPAVLKGGSRQPLWLRLEQNMVEKPDELLKVAEEHLAKIAKHRLGGDMLSICSVPKAMKEGEPCPLAQVAYLINQRDHRTRVPLEAQQWKAGPQEPTRWRVSISAEAAKAQLRASGEREQDKAPVQNATGPVWNGLPATEQLQAASIARASQSVVPAPSSPRQANQQATPWILARGERLIPGLKAPPKGPPPAPPQASQEQDDPDEATPPPAQRRSGLDTLTLWQRPPKREPPLLASEVTVPRTTEPMSPVPAVAKAPPSVLPRFAGFPPPPAEVCPPAPAHQRDEGPLEDRSVAAFAPPGLERLEDWHGLSPDPKVHQCDVPDELSDRFFCDVPPGRRELSEDPQDSEEELQSFNPIMMGEEQDFPPPAAIPYNGLVKEPQVLLPPPFLEHAWIRHLPTIKEYFMKLGETEFMQRTHRQGEAYSNAISGTYMRFVENAKARGAFWMIPSSGGAHRVWSSWAPLAMAVGMLHPHCNACARSSLSTGEEANRMHIASAWPFAIEHPRGYREELNAMAGSPRAAACAPGWHQALAAYAADKRSAIIRQKRQGTYQRGGRWPSDQRDPAREPQAAYPGQFLCRVELIPLLPDWAGRPCSCWGSATTSWYAVLGLCRSLLVGSGHGPERRKWVALELVTKSLKTKDIFNTFEGLRAVKAFGERNADDTQALTAFMELVSTDPDFMSGTAFWKNIYRLWPSAQRLSHYAKQLNSDFQTKVYLVVPVAVTVAAAAVVVVMVMVMVVVEAEAAFNDEHWEEGMEDKSGK</sequence>
<dbReference type="Gene3D" id="3.80.10.10">
    <property type="entry name" value="Ribonuclease Inhibitor"/>
    <property type="match status" value="1"/>
</dbReference>
<gene>
    <name evidence="3" type="ORF">AK812_SmicGene7990</name>
</gene>
<dbReference type="Proteomes" id="UP000186817">
    <property type="component" value="Unassembled WGS sequence"/>
</dbReference>
<feature type="compositionally biased region" description="Basic and acidic residues" evidence="1">
    <location>
        <begin position="12"/>
        <end position="33"/>
    </location>
</feature>
<keyword evidence="4" id="KW-1185">Reference proteome</keyword>
<evidence type="ECO:0000313" key="3">
    <source>
        <dbReference type="EMBL" id="OLQ08507.1"/>
    </source>
</evidence>
<feature type="region of interest" description="Disordered" evidence="1">
    <location>
        <begin position="432"/>
        <end position="506"/>
    </location>
</feature>
<protein>
    <submittedName>
        <fullName evidence="3">Uncharacterized protein</fullName>
    </submittedName>
</protein>
<organism evidence="3 4">
    <name type="scientific">Symbiodinium microadriaticum</name>
    <name type="common">Dinoflagellate</name>
    <name type="synonym">Zooxanthella microadriatica</name>
    <dbReference type="NCBI Taxonomy" id="2951"/>
    <lineage>
        <taxon>Eukaryota</taxon>
        <taxon>Sar</taxon>
        <taxon>Alveolata</taxon>
        <taxon>Dinophyceae</taxon>
        <taxon>Suessiales</taxon>
        <taxon>Symbiodiniaceae</taxon>
        <taxon>Symbiodinium</taxon>
    </lineage>
</organism>
<evidence type="ECO:0000256" key="1">
    <source>
        <dbReference type="SAM" id="MobiDB-lite"/>
    </source>
</evidence>
<feature type="region of interest" description="Disordered" evidence="1">
    <location>
        <begin position="363"/>
        <end position="385"/>
    </location>
</feature>
<keyword evidence="2" id="KW-0812">Transmembrane</keyword>
<keyword evidence="2" id="KW-1133">Transmembrane helix</keyword>
<dbReference type="InterPro" id="IPR032675">
    <property type="entry name" value="LRR_dom_sf"/>
</dbReference>
<feature type="transmembrane region" description="Helical" evidence="2">
    <location>
        <begin position="966"/>
        <end position="992"/>
    </location>
</feature>
<reference evidence="3 4" key="1">
    <citation type="submission" date="2016-02" db="EMBL/GenBank/DDBJ databases">
        <title>Genome analysis of coral dinoflagellate symbionts highlights evolutionary adaptations to a symbiotic lifestyle.</title>
        <authorList>
            <person name="Aranda M."/>
            <person name="Li Y."/>
            <person name="Liew Y.J."/>
            <person name="Baumgarten S."/>
            <person name="Simakov O."/>
            <person name="Wilson M."/>
            <person name="Piel J."/>
            <person name="Ashoor H."/>
            <person name="Bougouffa S."/>
            <person name="Bajic V.B."/>
            <person name="Ryu T."/>
            <person name="Ravasi T."/>
            <person name="Bayer T."/>
            <person name="Micklem G."/>
            <person name="Kim H."/>
            <person name="Bhak J."/>
            <person name="Lajeunesse T.C."/>
            <person name="Voolstra C.R."/>
        </authorList>
    </citation>
    <scope>NUCLEOTIDE SEQUENCE [LARGE SCALE GENOMIC DNA]</scope>
    <source>
        <strain evidence="3 4">CCMP2467</strain>
    </source>
</reference>
<feature type="compositionally biased region" description="Polar residues" evidence="1">
    <location>
        <begin position="1"/>
        <end position="10"/>
    </location>
</feature>
<dbReference type="EMBL" id="LSRX01000116">
    <property type="protein sequence ID" value="OLQ08507.1"/>
    <property type="molecule type" value="Genomic_DNA"/>
</dbReference>
<evidence type="ECO:0000256" key="2">
    <source>
        <dbReference type="SAM" id="Phobius"/>
    </source>
</evidence>
<feature type="region of interest" description="Disordered" evidence="1">
    <location>
        <begin position="1"/>
        <end position="38"/>
    </location>
</feature>
<dbReference type="OrthoDB" id="409063at2759"/>